<sequence length="44" mass="4663">MGRQLLIAPAGSTPTPLFCEGWDSLILPSPSLVLARHQGHPGLQ</sequence>
<name>A0A0A9BSV2_ARUDO</name>
<proteinExistence type="predicted"/>
<reference evidence="1" key="2">
    <citation type="journal article" date="2015" name="Data Brief">
        <title>Shoot transcriptome of the giant reed, Arundo donax.</title>
        <authorList>
            <person name="Barrero R.A."/>
            <person name="Guerrero F.D."/>
            <person name="Moolhuijzen P."/>
            <person name="Goolsby J.A."/>
            <person name="Tidwell J."/>
            <person name="Bellgard S.E."/>
            <person name="Bellgard M.I."/>
        </authorList>
    </citation>
    <scope>NUCLEOTIDE SEQUENCE</scope>
    <source>
        <tissue evidence="1">Shoot tissue taken approximately 20 cm above the soil surface</tissue>
    </source>
</reference>
<dbReference type="AlphaFoldDB" id="A0A0A9BSV2"/>
<protein>
    <submittedName>
        <fullName evidence="1">Uncharacterized protein</fullName>
    </submittedName>
</protein>
<accession>A0A0A9BSV2</accession>
<reference evidence="1" key="1">
    <citation type="submission" date="2014-09" db="EMBL/GenBank/DDBJ databases">
        <authorList>
            <person name="Magalhaes I.L.F."/>
            <person name="Oliveira U."/>
            <person name="Santos F.R."/>
            <person name="Vidigal T.H.D.A."/>
            <person name="Brescovit A.D."/>
            <person name="Santos A.J."/>
        </authorList>
    </citation>
    <scope>NUCLEOTIDE SEQUENCE</scope>
    <source>
        <tissue evidence="1">Shoot tissue taken approximately 20 cm above the soil surface</tissue>
    </source>
</reference>
<evidence type="ECO:0000313" key="1">
    <source>
        <dbReference type="EMBL" id="JAD65283.1"/>
    </source>
</evidence>
<organism evidence="1">
    <name type="scientific">Arundo donax</name>
    <name type="common">Giant reed</name>
    <name type="synonym">Donax arundinaceus</name>
    <dbReference type="NCBI Taxonomy" id="35708"/>
    <lineage>
        <taxon>Eukaryota</taxon>
        <taxon>Viridiplantae</taxon>
        <taxon>Streptophyta</taxon>
        <taxon>Embryophyta</taxon>
        <taxon>Tracheophyta</taxon>
        <taxon>Spermatophyta</taxon>
        <taxon>Magnoliopsida</taxon>
        <taxon>Liliopsida</taxon>
        <taxon>Poales</taxon>
        <taxon>Poaceae</taxon>
        <taxon>PACMAD clade</taxon>
        <taxon>Arundinoideae</taxon>
        <taxon>Arundineae</taxon>
        <taxon>Arundo</taxon>
    </lineage>
</organism>
<dbReference type="EMBL" id="GBRH01232612">
    <property type="protein sequence ID" value="JAD65283.1"/>
    <property type="molecule type" value="Transcribed_RNA"/>
</dbReference>